<dbReference type="Proteomes" id="UP000051296">
    <property type="component" value="Unassembled WGS sequence"/>
</dbReference>
<dbReference type="InParanoid" id="A0A0R2FZK4"/>
<dbReference type="PANTHER" id="PTHR43022">
    <property type="entry name" value="PROTEIN SMF"/>
    <property type="match status" value="1"/>
</dbReference>
<dbReference type="PANTHER" id="PTHR43022:SF1">
    <property type="entry name" value="PROTEIN SMF"/>
    <property type="match status" value="1"/>
</dbReference>
<dbReference type="InterPro" id="IPR003488">
    <property type="entry name" value="DprA"/>
</dbReference>
<dbReference type="Pfam" id="PF02481">
    <property type="entry name" value="DNA_processg_A"/>
    <property type="match status" value="1"/>
</dbReference>
<sequence>MTTRDFLIWLLLVPQLGLKGRWQLVSFVLAHHQGEELVPDKTVLSMLTRPADAQAFKKWYYRQEWLPSWRKLKSYPCVTILDAGYPKLLKEISQPPLVLFYQGDLTLIREPTLAIVGSRQLTRTSEVILKTWVPEFVQAGLTIVSGNARGADACAHQVTLAQGGKTIAVLGTGVDQVYPKIHTRLQAQISQQGLVLSEFLPWVGPKAWHFPLRNRIIVGLTLQVLIVQASLKSGSLVSAAIALDENRDLWSIPGPINQVYYQGSNQLLAQGAGIALCANDVIANRPLAWDSL</sequence>
<feature type="domain" description="Smf/DprA SLOG" evidence="2">
    <location>
        <begin position="78"/>
        <end position="283"/>
    </location>
</feature>
<dbReference type="Gene3D" id="3.40.50.450">
    <property type="match status" value="1"/>
</dbReference>
<proteinExistence type="inferred from homology"/>
<evidence type="ECO:0000313" key="3">
    <source>
        <dbReference type="EMBL" id="KRN33640.1"/>
    </source>
</evidence>
<evidence type="ECO:0000256" key="1">
    <source>
        <dbReference type="ARBA" id="ARBA00006525"/>
    </source>
</evidence>
<evidence type="ECO:0000259" key="2">
    <source>
        <dbReference type="Pfam" id="PF02481"/>
    </source>
</evidence>
<name>A0A0R2FZK4_9LACO</name>
<dbReference type="InterPro" id="IPR057666">
    <property type="entry name" value="DrpA_SLOG"/>
</dbReference>
<comment type="similarity">
    <text evidence="1">Belongs to the DprA/Smf family.</text>
</comment>
<dbReference type="GO" id="GO:0009294">
    <property type="term" value="P:DNA-mediated transformation"/>
    <property type="evidence" value="ECO:0007669"/>
    <property type="project" value="InterPro"/>
</dbReference>
<dbReference type="SUPFAM" id="SSF102405">
    <property type="entry name" value="MCP/YpsA-like"/>
    <property type="match status" value="1"/>
</dbReference>
<comment type="caution">
    <text evidence="3">The sequence shown here is derived from an EMBL/GenBank/DDBJ whole genome shotgun (WGS) entry which is preliminary data.</text>
</comment>
<dbReference type="EMBL" id="JQAX01000001">
    <property type="protein sequence ID" value="KRN33640.1"/>
    <property type="molecule type" value="Genomic_DNA"/>
</dbReference>
<reference evidence="3 4" key="1">
    <citation type="journal article" date="2015" name="Genome Announc.">
        <title>Expanding the biotechnology potential of lactobacilli through comparative genomics of 213 strains and associated genera.</title>
        <authorList>
            <person name="Sun Z."/>
            <person name="Harris H.M."/>
            <person name="McCann A."/>
            <person name="Guo C."/>
            <person name="Argimon S."/>
            <person name="Zhang W."/>
            <person name="Yang X."/>
            <person name="Jeffery I.B."/>
            <person name="Cooney J.C."/>
            <person name="Kagawa T.F."/>
            <person name="Liu W."/>
            <person name="Song Y."/>
            <person name="Salvetti E."/>
            <person name="Wrobel A."/>
            <person name="Rasinkangas P."/>
            <person name="Parkhill J."/>
            <person name="Rea M.C."/>
            <person name="O'Sullivan O."/>
            <person name="Ritari J."/>
            <person name="Douillard F.P."/>
            <person name="Paul Ross R."/>
            <person name="Yang R."/>
            <person name="Briner A.E."/>
            <person name="Felis G.E."/>
            <person name="de Vos W.M."/>
            <person name="Barrangou R."/>
            <person name="Klaenhammer T.R."/>
            <person name="Caufield P.W."/>
            <person name="Cui Y."/>
            <person name="Zhang H."/>
            <person name="O'Toole P.W."/>
        </authorList>
    </citation>
    <scope>NUCLEOTIDE SEQUENCE [LARGE SCALE GENOMIC DNA]</scope>
    <source>
        <strain evidence="3 4">DSM 20190</strain>
    </source>
</reference>
<dbReference type="NCBIfam" id="TIGR00732">
    <property type="entry name" value="dprA"/>
    <property type="match status" value="1"/>
</dbReference>
<dbReference type="STRING" id="1123500.GCA_000420365_00056"/>
<dbReference type="eggNOG" id="COG0758">
    <property type="taxonomic scope" value="Bacteria"/>
</dbReference>
<keyword evidence="4" id="KW-1185">Reference proteome</keyword>
<dbReference type="FunCoup" id="A0A0R2FZK4">
    <property type="interactions" value="208"/>
</dbReference>
<dbReference type="AlphaFoldDB" id="A0A0R2FZK4"/>
<protein>
    <submittedName>
        <fullName evidence="3">DNA protecting protein DprA</fullName>
    </submittedName>
</protein>
<dbReference type="PATRIC" id="fig|1123500.6.peg.449"/>
<accession>A0A0R2FZK4</accession>
<dbReference type="OrthoDB" id="9785707at2"/>
<dbReference type="RefSeq" id="WP_022790859.1">
    <property type="nucleotide sequence ID" value="NZ_ATUU01000001.1"/>
</dbReference>
<organism evidence="3 4">
    <name type="scientific">Weissella halotolerans DSM 20190</name>
    <dbReference type="NCBI Taxonomy" id="1123500"/>
    <lineage>
        <taxon>Bacteria</taxon>
        <taxon>Bacillati</taxon>
        <taxon>Bacillota</taxon>
        <taxon>Bacilli</taxon>
        <taxon>Lactobacillales</taxon>
        <taxon>Lactobacillaceae</taxon>
        <taxon>Weissella</taxon>
    </lineage>
</organism>
<evidence type="ECO:0000313" key="4">
    <source>
        <dbReference type="Proteomes" id="UP000051296"/>
    </source>
</evidence>
<gene>
    <name evidence="3" type="ORF">IV68_GL000448</name>
</gene>